<comment type="caution">
    <text evidence="2">The sequence shown here is derived from an EMBL/GenBank/DDBJ whole genome shotgun (WGS) entry which is preliminary data.</text>
</comment>
<dbReference type="OrthoDB" id="7585546at2"/>
<gene>
    <name evidence="2" type="ORF">A4A58_12465</name>
</gene>
<dbReference type="RefSeq" id="WP_068736002.1">
    <property type="nucleotide sequence ID" value="NZ_LVYV01000034.1"/>
</dbReference>
<evidence type="ECO:0000313" key="2">
    <source>
        <dbReference type="EMBL" id="KZD21912.1"/>
    </source>
</evidence>
<dbReference type="Proteomes" id="UP000076574">
    <property type="component" value="Unassembled WGS sequence"/>
</dbReference>
<organism evidence="2 3">
    <name type="scientific">Tardiphaga robiniae</name>
    <dbReference type="NCBI Taxonomy" id="943830"/>
    <lineage>
        <taxon>Bacteria</taxon>
        <taxon>Pseudomonadati</taxon>
        <taxon>Pseudomonadota</taxon>
        <taxon>Alphaproteobacteria</taxon>
        <taxon>Hyphomicrobiales</taxon>
        <taxon>Nitrobacteraceae</taxon>
        <taxon>Tardiphaga</taxon>
    </lineage>
</organism>
<accession>A0A161SN37</accession>
<dbReference type="Pfam" id="PF11769">
    <property type="entry name" value="DUF3313"/>
    <property type="match status" value="1"/>
</dbReference>
<name>A0A161SN37_9BRAD</name>
<evidence type="ECO:0008006" key="4">
    <source>
        <dbReference type="Google" id="ProtNLM"/>
    </source>
</evidence>
<evidence type="ECO:0000313" key="3">
    <source>
        <dbReference type="Proteomes" id="UP000076574"/>
    </source>
</evidence>
<sequence>MYTLSRVDRLAVLAFCAALTGCASIAPVPYSDVASSSQLAPNPSDTSGRIPYRYSTTVDWRSYNKVIIEPIVIYRGADQQFGDMTEEDKASLARTMQARFAEKLGSRFALANQRGPNTLRVRLTLTGAVKTTPVLGTLSRIDVGGLVYNGVQAARDGEGSMTGSVIYAVEIFDASTSRLLNAFVTKQYPKPTNIKATVGPLTAAETGIDQGADALIAQMR</sequence>
<feature type="signal peptide" evidence="1">
    <location>
        <begin position="1"/>
        <end position="25"/>
    </location>
</feature>
<evidence type="ECO:0000256" key="1">
    <source>
        <dbReference type="SAM" id="SignalP"/>
    </source>
</evidence>
<keyword evidence="3" id="KW-1185">Reference proteome</keyword>
<protein>
    <recommendedName>
        <fullName evidence="4">DUF3313 domain-containing protein</fullName>
    </recommendedName>
</protein>
<proteinExistence type="predicted"/>
<keyword evidence="1" id="KW-0732">Signal</keyword>
<dbReference type="EMBL" id="LVYV01000034">
    <property type="protein sequence ID" value="KZD21912.1"/>
    <property type="molecule type" value="Genomic_DNA"/>
</dbReference>
<dbReference type="PROSITE" id="PS51257">
    <property type="entry name" value="PROKAR_LIPOPROTEIN"/>
    <property type="match status" value="1"/>
</dbReference>
<feature type="chain" id="PRO_5007826557" description="DUF3313 domain-containing protein" evidence="1">
    <location>
        <begin position="26"/>
        <end position="220"/>
    </location>
</feature>
<dbReference type="AlphaFoldDB" id="A0A161SN37"/>
<reference evidence="2 3" key="1">
    <citation type="submission" date="2016-03" db="EMBL/GenBank/DDBJ databases">
        <title>Microsymbionts genomes from the relict species Vavilovia formosa (Stev.) Fed.</title>
        <authorList>
            <person name="Kopat V."/>
            <person name="Chirak E."/>
            <person name="Kimeklis A."/>
            <person name="Andronov E."/>
        </authorList>
    </citation>
    <scope>NUCLEOTIDE SEQUENCE [LARGE SCALE GENOMIC DNA]</scope>
    <source>
        <strain evidence="2 3">Vaf07</strain>
    </source>
</reference>
<dbReference type="InterPro" id="IPR021747">
    <property type="entry name" value="DUF3313"/>
</dbReference>
<dbReference type="STRING" id="943830.A4A58_12465"/>